<comment type="caution">
    <text evidence="2">The sequence shown here is derived from an EMBL/GenBank/DDBJ whole genome shotgun (WGS) entry which is preliminary data.</text>
</comment>
<proteinExistence type="predicted"/>
<gene>
    <name evidence="2" type="ORF">HDF22_005493</name>
</gene>
<evidence type="ECO:0000259" key="1">
    <source>
        <dbReference type="Pfam" id="PF04233"/>
    </source>
</evidence>
<name>A0A841JM44_9SPHI</name>
<dbReference type="EMBL" id="JACHCA010000022">
    <property type="protein sequence ID" value="MBB6131342.1"/>
    <property type="molecule type" value="Genomic_DNA"/>
</dbReference>
<dbReference type="NCBIfam" id="TIGR01641">
    <property type="entry name" value="phageSPP1_gp7"/>
    <property type="match status" value="1"/>
</dbReference>
<dbReference type="Pfam" id="PF04233">
    <property type="entry name" value="Phage_Mu_F"/>
    <property type="match status" value="1"/>
</dbReference>
<evidence type="ECO:0000313" key="3">
    <source>
        <dbReference type="Proteomes" id="UP000548326"/>
    </source>
</evidence>
<dbReference type="InterPro" id="IPR006528">
    <property type="entry name" value="Phage_head_morphogenesis_dom"/>
</dbReference>
<accession>A0A841JM44</accession>
<protein>
    <submittedName>
        <fullName evidence="2">SPP1 gp7 family putative phage head morphogenesis protein</fullName>
    </submittedName>
</protein>
<evidence type="ECO:0000313" key="2">
    <source>
        <dbReference type="EMBL" id="MBB6131342.1"/>
    </source>
</evidence>
<organism evidence="2 3">
    <name type="scientific">Mucilaginibacter lappiensis</name>
    <dbReference type="NCBI Taxonomy" id="354630"/>
    <lineage>
        <taxon>Bacteria</taxon>
        <taxon>Pseudomonadati</taxon>
        <taxon>Bacteroidota</taxon>
        <taxon>Sphingobacteriia</taxon>
        <taxon>Sphingobacteriales</taxon>
        <taxon>Sphingobacteriaceae</taxon>
        <taxon>Mucilaginibacter</taxon>
    </lineage>
</organism>
<dbReference type="Proteomes" id="UP000548326">
    <property type="component" value="Unassembled WGS sequence"/>
</dbReference>
<feature type="domain" description="Phage head morphogenesis" evidence="1">
    <location>
        <begin position="51"/>
        <end position="207"/>
    </location>
</feature>
<reference evidence="2 3" key="1">
    <citation type="submission" date="2020-08" db="EMBL/GenBank/DDBJ databases">
        <title>Genomic Encyclopedia of Type Strains, Phase IV (KMG-V): Genome sequencing to study the core and pangenomes of soil and plant-associated prokaryotes.</title>
        <authorList>
            <person name="Whitman W."/>
        </authorList>
    </citation>
    <scope>NUCLEOTIDE SEQUENCE [LARGE SCALE GENOMIC DNA]</scope>
    <source>
        <strain evidence="2 3">MP601</strain>
    </source>
</reference>
<sequence length="270" mass="30507">MEGWLMCEKCGMITLSIKLDGLEPELKRVAKLIYDGKLKPGQIDKAIVKKIAEQLMKGIFKGYGKDLKSKKLTPADRTFLNKINDNVYVFSGFKNHAQLVETTMLLKTDEGTLKPFNDFLEDVLKVDKTYNEVYLAAEYSNAIASAQMAQAWQDFENNGVEMLTYQTANDDRVREEHAILEGITLPLDDPFWSTYYPPNDWGCRCDAVPTTETKEVREPASSLPDIPEMFQNNVGQTGVVFPDTHPYFDVSKGVAKSINSQVKDILNEED</sequence>
<dbReference type="AlphaFoldDB" id="A0A841JM44"/>
<dbReference type="RefSeq" id="WP_183589865.1">
    <property type="nucleotide sequence ID" value="NZ_JACHCA010000022.1"/>
</dbReference>